<dbReference type="RefSeq" id="WP_152898426.1">
    <property type="nucleotide sequence ID" value="NZ_WHUV01000003.1"/>
</dbReference>
<organism evidence="1 2">
    <name type="scientific">Pseudomonas piscis</name>
    <dbReference type="NCBI Taxonomy" id="2614538"/>
    <lineage>
        <taxon>Bacteria</taxon>
        <taxon>Pseudomonadati</taxon>
        <taxon>Pseudomonadota</taxon>
        <taxon>Gammaproteobacteria</taxon>
        <taxon>Pseudomonadales</taxon>
        <taxon>Pseudomonadaceae</taxon>
        <taxon>Pseudomonas</taxon>
    </lineage>
</organism>
<dbReference type="Proteomes" id="UP000486534">
    <property type="component" value="Unassembled WGS sequence"/>
</dbReference>
<proteinExistence type="predicted"/>
<dbReference type="AlphaFoldDB" id="A0A7X1U554"/>
<gene>
    <name evidence="1" type="ORF">GDH07_17870</name>
</gene>
<name>A0A7X1U554_9PSED</name>
<evidence type="ECO:0000313" key="2">
    <source>
        <dbReference type="Proteomes" id="UP000486534"/>
    </source>
</evidence>
<reference evidence="1 2" key="1">
    <citation type="submission" date="2019-10" db="EMBL/GenBank/DDBJ databases">
        <title>Pseudomonas dajingensis sp. nov., isolated from the profound head ulcers of farmed Murray cod (Maccullochella peelii peelii).</title>
        <authorList>
            <person name="Liu Y."/>
        </authorList>
    </citation>
    <scope>NUCLEOTIDE SEQUENCE [LARGE SCALE GENOMIC DNA]</scope>
    <source>
        <strain evidence="1 2">MC042</strain>
    </source>
</reference>
<accession>A0A7X1U554</accession>
<sequence>MEKQPLYRKVNTRTHGVHHKIHPAYARQRHSKALAAKEEQQRGSMHSGLRLGLDYTPLFRFLLSRVGEPWDSVFSEAKSRLDREEPVFWLVARHEHEREDYVRIGHFSFFSGLYVNAQGLLQMVDPQLRAAHMSPDCPCCTHTLNGVPFGLPYQRS</sequence>
<evidence type="ECO:0000313" key="1">
    <source>
        <dbReference type="EMBL" id="MQA55187.1"/>
    </source>
</evidence>
<comment type="caution">
    <text evidence="1">The sequence shown here is derived from an EMBL/GenBank/DDBJ whole genome shotgun (WGS) entry which is preliminary data.</text>
</comment>
<dbReference type="EMBL" id="WHUV01000003">
    <property type="protein sequence ID" value="MQA55187.1"/>
    <property type="molecule type" value="Genomic_DNA"/>
</dbReference>
<protein>
    <submittedName>
        <fullName evidence="1">Uncharacterized protein</fullName>
    </submittedName>
</protein>